<feature type="compositionally biased region" description="Low complexity" evidence="1">
    <location>
        <begin position="189"/>
        <end position="201"/>
    </location>
</feature>
<sequence>MSSRALRKAQREREEQDRLEKLKQEAAELEEEDDDDDQAPAPAAKSAFAMLQEDEDDDDDGGAALDDDDGQHEDAASSIPPSSATTGGSKSKNNKKKKKKKAKATAEEGLPGVDDDMDEIDQALKQLSANGHADQTGTTNAGVDQKLDETSRLLAIDTNQLHAQNEMRRLFGRAALEQRDDDEEDPAPQNVGGNRRQQRRVQQVGLAQALRGQGGAGGRAGGLSAMALRRNIFIQGKEDWPIATGGGLAMEVEEKRADGTVLYRFVHNSFYQDVQSQFEMCVESMDPNRLVMLLRHNPYHISTLLQVSEIAKQDRDHATSGDLLERALFSMGRAAHSTFAKNLADGKARLDFRRSENREFWLAAWRYMQNLSMRGTWRTVYEWAKLLYALAPEEDPYALWLVLDQYALRSRQDLDFLNLSKNASLKEVHQNMPNIALSQGLAEYRAGNKSKGQQALFTAIGKHPWVIARLMQELNLDPPPTIWGKEPRTEKENLYTELYALRAKDLWNTPENCALLTETASALPPELPPADPDTSPISTPQARHVLLSDSPPLIALLPRSFTARMTSASDPLPPADAYPPPTTTNTSRRTAASVAGTQQPNARLGTPAQNLRELQGLYSFFSSLFPWFNPVGDSAEADGVGLEANPPQPPDEETVAERIRESGVSEEVVVERTQRMMVLQAALLGEEGREEEIARARAEGEDERDGDGLGGDEGGRAERRQAWVEEGEEEEE</sequence>
<feature type="compositionally biased region" description="Low complexity" evidence="1">
    <location>
        <begin position="76"/>
        <end position="91"/>
    </location>
</feature>
<feature type="compositionally biased region" description="Pro residues" evidence="1">
    <location>
        <begin position="571"/>
        <end position="582"/>
    </location>
</feature>
<evidence type="ECO:0000313" key="5">
    <source>
        <dbReference type="Proteomes" id="UP000271337"/>
    </source>
</evidence>
<feature type="region of interest" description="Disordered" evidence="1">
    <location>
        <begin position="177"/>
        <end position="201"/>
    </location>
</feature>
<reference evidence="5 6" key="1">
    <citation type="journal article" date="2018" name="BMC Genomics">
        <title>Genomic evidence for intraspecific hybridization in a clonal and extremely halotolerant yeast.</title>
        <authorList>
            <person name="Gostincar C."/>
            <person name="Stajich J.E."/>
            <person name="Zupancic J."/>
            <person name="Zalar P."/>
            <person name="Gunde-Cimerman N."/>
        </authorList>
    </citation>
    <scope>NUCLEOTIDE SEQUENCE [LARGE SCALE GENOMIC DNA]</scope>
    <source>
        <strain evidence="4 6">EXF-6651</strain>
        <strain evidence="2 7">EXF-6656</strain>
        <strain evidence="3 5">EXF-6669</strain>
    </source>
</reference>
<evidence type="ECO:0000313" key="4">
    <source>
        <dbReference type="EMBL" id="RMY08696.1"/>
    </source>
</evidence>
<gene>
    <name evidence="4" type="ORF">D0866_14729</name>
    <name evidence="3" type="ORF">D0867_14693</name>
    <name evidence="2" type="ORF">D0869_15201</name>
</gene>
<organism evidence="2 7">
    <name type="scientific">Hortaea werneckii</name>
    <name type="common">Black yeast</name>
    <name type="synonym">Cladosporium werneckii</name>
    <dbReference type="NCBI Taxonomy" id="91943"/>
    <lineage>
        <taxon>Eukaryota</taxon>
        <taxon>Fungi</taxon>
        <taxon>Dikarya</taxon>
        <taxon>Ascomycota</taxon>
        <taxon>Pezizomycotina</taxon>
        <taxon>Dothideomycetes</taxon>
        <taxon>Dothideomycetidae</taxon>
        <taxon>Mycosphaerellales</taxon>
        <taxon>Teratosphaeriaceae</taxon>
        <taxon>Hortaea</taxon>
    </lineage>
</organism>
<dbReference type="OrthoDB" id="205993at2759"/>
<feature type="compositionally biased region" description="Low complexity" evidence="1">
    <location>
        <begin position="583"/>
        <end position="593"/>
    </location>
</feature>
<evidence type="ECO:0000313" key="7">
    <source>
        <dbReference type="Proteomes" id="UP000281245"/>
    </source>
</evidence>
<evidence type="ECO:0000313" key="3">
    <source>
        <dbReference type="EMBL" id="RMX92149.1"/>
    </source>
</evidence>
<name>A0A3M6W021_HORWE</name>
<accession>A0A3M6W021</accession>
<feature type="compositionally biased region" description="Basic and acidic residues" evidence="1">
    <location>
        <begin position="9"/>
        <end position="26"/>
    </location>
</feature>
<dbReference type="EMBL" id="QWIJ01002479">
    <property type="protein sequence ID" value="RMX71858.1"/>
    <property type="molecule type" value="Genomic_DNA"/>
</dbReference>
<feature type="compositionally biased region" description="Acidic residues" evidence="1">
    <location>
        <begin position="52"/>
        <end position="71"/>
    </location>
</feature>
<dbReference type="VEuPathDB" id="FungiDB:BTJ68_08422"/>
<protein>
    <submittedName>
        <fullName evidence="2">Uncharacterized protein</fullName>
    </submittedName>
</protein>
<feature type="compositionally biased region" description="Acidic residues" evidence="1">
    <location>
        <begin position="27"/>
        <end position="38"/>
    </location>
</feature>
<feature type="region of interest" description="Disordered" evidence="1">
    <location>
        <begin position="687"/>
        <end position="732"/>
    </location>
</feature>
<evidence type="ECO:0000256" key="1">
    <source>
        <dbReference type="SAM" id="MobiDB-lite"/>
    </source>
</evidence>
<dbReference type="Proteomes" id="UP000276864">
    <property type="component" value="Unassembled WGS sequence"/>
</dbReference>
<dbReference type="Pfam" id="PF04910">
    <property type="entry name" value="Tcf25"/>
    <property type="match status" value="1"/>
</dbReference>
<dbReference type="GO" id="GO:1990116">
    <property type="term" value="P:ribosome-associated ubiquitin-dependent protein catabolic process"/>
    <property type="evidence" value="ECO:0007669"/>
    <property type="project" value="TreeGrafter"/>
</dbReference>
<dbReference type="Proteomes" id="UP000281245">
    <property type="component" value="Unassembled WGS sequence"/>
</dbReference>
<proteinExistence type="predicted"/>
<dbReference type="AlphaFoldDB" id="A0A3M6W021"/>
<dbReference type="EMBL" id="QWIL01002835">
    <property type="protein sequence ID" value="RMX92149.1"/>
    <property type="molecule type" value="Genomic_DNA"/>
</dbReference>
<dbReference type="EMBL" id="QWIM01002738">
    <property type="protein sequence ID" value="RMY08696.1"/>
    <property type="molecule type" value="Genomic_DNA"/>
</dbReference>
<dbReference type="GO" id="GO:1990112">
    <property type="term" value="C:RQC complex"/>
    <property type="evidence" value="ECO:0007669"/>
    <property type="project" value="TreeGrafter"/>
</dbReference>
<evidence type="ECO:0000313" key="2">
    <source>
        <dbReference type="EMBL" id="RMX71858.1"/>
    </source>
</evidence>
<dbReference type="PANTHER" id="PTHR22684">
    <property type="entry name" value="NULP1-RELATED"/>
    <property type="match status" value="1"/>
</dbReference>
<evidence type="ECO:0000313" key="6">
    <source>
        <dbReference type="Proteomes" id="UP000276864"/>
    </source>
</evidence>
<dbReference type="PANTHER" id="PTHR22684:SF0">
    <property type="entry name" value="RIBOSOME QUALITY CONTROL COMPLEX SUBUNIT TCF25"/>
    <property type="match status" value="1"/>
</dbReference>
<feature type="compositionally biased region" description="Basic and acidic residues" evidence="1">
    <location>
        <begin position="713"/>
        <end position="723"/>
    </location>
</feature>
<dbReference type="Proteomes" id="UP000271337">
    <property type="component" value="Unassembled WGS sequence"/>
</dbReference>
<comment type="caution">
    <text evidence="2">The sequence shown here is derived from an EMBL/GenBank/DDBJ whole genome shotgun (WGS) entry which is preliminary data.</text>
</comment>
<dbReference type="InterPro" id="IPR006994">
    <property type="entry name" value="TCF25/Rqc1"/>
</dbReference>
<dbReference type="GO" id="GO:0072344">
    <property type="term" value="P:rescue of stalled ribosome"/>
    <property type="evidence" value="ECO:0007669"/>
    <property type="project" value="TreeGrafter"/>
</dbReference>
<feature type="region of interest" description="Disordered" evidence="1">
    <location>
        <begin position="565"/>
        <end position="604"/>
    </location>
</feature>
<feature type="compositionally biased region" description="Basic residues" evidence="1">
    <location>
        <begin position="92"/>
        <end position="103"/>
    </location>
</feature>
<feature type="region of interest" description="Disordered" evidence="1">
    <location>
        <begin position="1"/>
        <end position="116"/>
    </location>
</feature>